<accession>A0A2G5T0Y0</accession>
<name>A0A2G5T0Y0_9PELO</name>
<sequence length="97" mass="11193">MENNWKKDRKFYVSKLYLSSQSPYFATLFFGEFQEAGKPEIELKDVDPQDLEKVKVISSGYQKTARRATKTGDNSSSRALITFQTYIELGHAPRSYN</sequence>
<dbReference type="InterPro" id="IPR052664">
    <property type="entry name" value="BTB-MATH_domain_protein"/>
</dbReference>
<dbReference type="PANTHER" id="PTHR22743:SF165">
    <property type="entry name" value="BTB AND MATH DOMAIN CONTAINING-RELATED"/>
    <property type="match status" value="1"/>
</dbReference>
<dbReference type="PROSITE" id="PS50097">
    <property type="entry name" value="BTB"/>
    <property type="match status" value="1"/>
</dbReference>
<proteinExistence type="predicted"/>
<dbReference type="InterPro" id="IPR011333">
    <property type="entry name" value="SKP1/BTB/POZ_sf"/>
</dbReference>
<dbReference type="OrthoDB" id="5857890at2759"/>
<dbReference type="SUPFAM" id="SSF54695">
    <property type="entry name" value="POZ domain"/>
    <property type="match status" value="1"/>
</dbReference>
<comment type="caution">
    <text evidence="2">The sequence shown here is derived from an EMBL/GenBank/DDBJ whole genome shotgun (WGS) entry which is preliminary data.</text>
</comment>
<gene>
    <name evidence="2" type="primary">Cnig_chr_X.g26033</name>
    <name evidence="2" type="ORF">B9Z55_026033</name>
</gene>
<evidence type="ECO:0000313" key="2">
    <source>
        <dbReference type="EMBL" id="PIC21054.1"/>
    </source>
</evidence>
<dbReference type="Gene3D" id="3.30.710.10">
    <property type="entry name" value="Potassium Channel Kv1.1, Chain A"/>
    <property type="match status" value="1"/>
</dbReference>
<dbReference type="InterPro" id="IPR000210">
    <property type="entry name" value="BTB/POZ_dom"/>
</dbReference>
<dbReference type="CDD" id="cd18186">
    <property type="entry name" value="BTB_POZ_ZBTB_KLHL-like"/>
    <property type="match status" value="1"/>
</dbReference>
<reference evidence="3" key="1">
    <citation type="submission" date="2017-10" db="EMBL/GenBank/DDBJ databases">
        <title>Rapid genome shrinkage in a self-fertile nematode reveals novel sperm competition proteins.</title>
        <authorList>
            <person name="Yin D."/>
            <person name="Schwarz E.M."/>
            <person name="Thomas C.G."/>
            <person name="Felde R.L."/>
            <person name="Korf I.F."/>
            <person name="Cutter A.D."/>
            <person name="Schartner C.M."/>
            <person name="Ralston E.J."/>
            <person name="Meyer B.J."/>
            <person name="Haag E.S."/>
        </authorList>
    </citation>
    <scope>NUCLEOTIDE SEQUENCE [LARGE SCALE GENOMIC DNA]</scope>
    <source>
        <strain evidence="3">JU1422</strain>
    </source>
</reference>
<evidence type="ECO:0000313" key="3">
    <source>
        <dbReference type="Proteomes" id="UP000230233"/>
    </source>
</evidence>
<keyword evidence="3" id="KW-1185">Reference proteome</keyword>
<dbReference type="PANTHER" id="PTHR22743">
    <property type="entry name" value="MEPRIN/TRAF-LIKE MATH FAMILY-C.ELEGANS"/>
    <property type="match status" value="1"/>
</dbReference>
<dbReference type="AlphaFoldDB" id="A0A2G5T0Y0"/>
<protein>
    <recommendedName>
        <fullName evidence="1">BTB domain-containing protein</fullName>
    </recommendedName>
</protein>
<dbReference type="EMBL" id="PDUG01000006">
    <property type="protein sequence ID" value="PIC21054.1"/>
    <property type="molecule type" value="Genomic_DNA"/>
</dbReference>
<organism evidence="2 3">
    <name type="scientific">Caenorhabditis nigoni</name>
    <dbReference type="NCBI Taxonomy" id="1611254"/>
    <lineage>
        <taxon>Eukaryota</taxon>
        <taxon>Metazoa</taxon>
        <taxon>Ecdysozoa</taxon>
        <taxon>Nematoda</taxon>
        <taxon>Chromadorea</taxon>
        <taxon>Rhabditida</taxon>
        <taxon>Rhabditina</taxon>
        <taxon>Rhabditomorpha</taxon>
        <taxon>Rhabditoidea</taxon>
        <taxon>Rhabditidae</taxon>
        <taxon>Peloderinae</taxon>
        <taxon>Caenorhabditis</taxon>
    </lineage>
</organism>
<evidence type="ECO:0000259" key="1">
    <source>
        <dbReference type="PROSITE" id="PS50097"/>
    </source>
</evidence>
<dbReference type="Pfam" id="PF00651">
    <property type="entry name" value="BTB"/>
    <property type="match status" value="1"/>
</dbReference>
<dbReference type="Proteomes" id="UP000230233">
    <property type="component" value="Chromosome X"/>
</dbReference>
<feature type="domain" description="BTB" evidence="1">
    <location>
        <begin position="1"/>
        <end position="54"/>
    </location>
</feature>